<feature type="compositionally biased region" description="Basic and acidic residues" evidence="7">
    <location>
        <begin position="935"/>
        <end position="970"/>
    </location>
</feature>
<keyword evidence="6" id="KW-0393">Immunoglobulin domain</keyword>
<dbReference type="Pfam" id="PF07679">
    <property type="entry name" value="I-set"/>
    <property type="match status" value="2"/>
</dbReference>
<feature type="domain" description="Fibronectin type-III" evidence="11">
    <location>
        <begin position="569"/>
        <end position="670"/>
    </location>
</feature>
<dbReference type="PROSITE" id="PS50853">
    <property type="entry name" value="FN3"/>
    <property type="match status" value="1"/>
</dbReference>
<comment type="subcellular location">
    <subcellularLocation>
        <location evidence="1">Membrane</location>
        <topology evidence="1">Single-pass type I membrane protein</topology>
    </subcellularLocation>
</comment>
<dbReference type="InterPro" id="IPR003599">
    <property type="entry name" value="Ig_sub"/>
</dbReference>
<dbReference type="InterPro" id="IPR036116">
    <property type="entry name" value="FN3_sf"/>
</dbReference>
<evidence type="ECO:0000313" key="13">
    <source>
        <dbReference type="RefSeq" id="XP_005093543.1"/>
    </source>
</evidence>
<keyword evidence="5" id="KW-0325">Glycoprotein</keyword>
<evidence type="ECO:0000256" key="5">
    <source>
        <dbReference type="ARBA" id="ARBA00023180"/>
    </source>
</evidence>
<feature type="compositionally biased region" description="Basic residues" evidence="7">
    <location>
        <begin position="855"/>
        <end position="864"/>
    </location>
</feature>
<feature type="transmembrane region" description="Helical" evidence="8">
    <location>
        <begin position="673"/>
        <end position="700"/>
    </location>
</feature>
<feature type="region of interest" description="Disordered" evidence="7">
    <location>
        <begin position="848"/>
        <end position="870"/>
    </location>
</feature>
<keyword evidence="8" id="KW-0812">Transmembrane</keyword>
<name>A0ABM0JH39_APLCA</name>
<dbReference type="PROSITE" id="PS50835">
    <property type="entry name" value="IG_LIKE"/>
    <property type="match status" value="3"/>
</dbReference>
<dbReference type="GeneID" id="101850784"/>
<evidence type="ECO:0000256" key="4">
    <source>
        <dbReference type="ARBA" id="ARBA00023157"/>
    </source>
</evidence>
<dbReference type="SMART" id="SM00408">
    <property type="entry name" value="IGc2"/>
    <property type="match status" value="2"/>
</dbReference>
<dbReference type="SMART" id="SM00409">
    <property type="entry name" value="IG"/>
    <property type="match status" value="3"/>
</dbReference>
<feature type="region of interest" description="Disordered" evidence="7">
    <location>
        <begin position="905"/>
        <end position="970"/>
    </location>
</feature>
<feature type="compositionally biased region" description="Basic and acidic residues" evidence="7">
    <location>
        <begin position="913"/>
        <end position="927"/>
    </location>
</feature>
<dbReference type="InterPro" id="IPR007110">
    <property type="entry name" value="Ig-like_dom"/>
</dbReference>
<dbReference type="PANTHER" id="PTHR11640">
    <property type="entry name" value="NEPHRIN"/>
    <property type="match status" value="1"/>
</dbReference>
<feature type="domain" description="Ig-like" evidence="10">
    <location>
        <begin position="140"/>
        <end position="236"/>
    </location>
</feature>
<keyword evidence="2" id="KW-0677">Repeat</keyword>
<keyword evidence="12" id="KW-1185">Reference proteome</keyword>
<dbReference type="Gene3D" id="2.60.40.10">
    <property type="entry name" value="Immunoglobulins"/>
    <property type="match status" value="3"/>
</dbReference>
<evidence type="ECO:0000256" key="8">
    <source>
        <dbReference type="SAM" id="Phobius"/>
    </source>
</evidence>
<evidence type="ECO:0000256" key="3">
    <source>
        <dbReference type="ARBA" id="ARBA00023136"/>
    </source>
</evidence>
<evidence type="ECO:0000313" key="12">
    <source>
        <dbReference type="Proteomes" id="UP000694888"/>
    </source>
</evidence>
<keyword evidence="3 8" id="KW-0472">Membrane</keyword>
<feature type="region of interest" description="Disordered" evidence="7">
    <location>
        <begin position="735"/>
        <end position="806"/>
    </location>
</feature>
<sequence length="992" mass="109470">MEVWEKTEKLILLLVFTIFAQECQGQQTQPLIALENSQTNVEITLPDVGDTKLVSIKLVNLPKVLPILYVYPQKFTTVIRSEFEARVKADTDAAVRKVTLKFSPVERVDAGSFKCFEKLTETEIENCGQQLIVVGKPDRPVISVLDGFSQLVGETLMLECTVNSRTLPEDHNLPAKVWWQDSQGRDIGLLGGTDPQLSVDSEDRLILKDVSRSNVGLNFTCKTADDTGDENLMLVSDASEVFTVQPEYAPGQSDIMISPFMKNGAALNLNLGEKLHFSCQAQCWPQCEIAWVFKPENKTTKYSPVIGLEDPTVLDVEVSRYDSGSYRCRAQNKYGKVRHSFSLEVFYINSPIISVDGSDVARQTVDEGSNIDIACRIDCHPQPQIRWLSPTMSLLKTEQGHGPEVSVASSSVTEHWYRSFFVLEASRCEDSGIYTCVGENEVTRMQSSIDIMITCRPSSVTDEEFSLKSEYIWQIPSGLKFEFVIRAVPPPVVKRVVSTRNGGTQVETHGQDFQVSSESNFQGKAYLTKFIFSSIRTLDLNDADRTFTITLESSVFTEEFSFVIRPRGPPHHVTNVTAVSVSHNSLLLAWLPGFNGGEEQMFSIDVGRSGGDSWMLAVEDVLDERDEEGYVSARVPSLSPNTEYVVRVVAWNTRGNSTVEEVFVTSGAPASSLGAGAVVGIVFAVLIIIAVLCFIFYWFVYRKKWGKKEADGEAETSRPMLPKQLTDFVSRLRNRSTENGHSVGNSDGDPPGPWVRMKSLFSRKPVPKPADYSDDDDFSDDPEDDEPGAEDGTYVNVPKRAPPVDKKEHIYANARVINNNRLREKEENKAGREVNPDGLVYVTVDFPNAQAEEKKKKKTKKEKNKGKEVEGEIKSDYSEIDFAKTAALNEKMKVEAAAAEAVEAEGDLNTDARGVDADGDGGVRDGDQGMEDGDQGMRDGDQGMGDGDRGVVADETPDADKDGGADDVVADGHIEKEPPMLYGGNESVGTAV</sequence>
<reference evidence="13" key="1">
    <citation type="submission" date="2025-08" db="UniProtKB">
        <authorList>
            <consortium name="RefSeq"/>
        </authorList>
    </citation>
    <scope>IDENTIFICATION</scope>
</reference>
<evidence type="ECO:0000256" key="7">
    <source>
        <dbReference type="SAM" id="MobiDB-lite"/>
    </source>
</evidence>
<evidence type="ECO:0000256" key="6">
    <source>
        <dbReference type="ARBA" id="ARBA00023319"/>
    </source>
</evidence>
<dbReference type="InterPro" id="IPR013783">
    <property type="entry name" value="Ig-like_fold"/>
</dbReference>
<protein>
    <submittedName>
        <fullName evidence="13">Titin</fullName>
    </submittedName>
</protein>
<keyword evidence="9" id="KW-0732">Signal</keyword>
<dbReference type="SUPFAM" id="SSF49265">
    <property type="entry name" value="Fibronectin type III"/>
    <property type="match status" value="1"/>
</dbReference>
<dbReference type="Proteomes" id="UP000694888">
    <property type="component" value="Unplaced"/>
</dbReference>
<evidence type="ECO:0000256" key="1">
    <source>
        <dbReference type="ARBA" id="ARBA00004479"/>
    </source>
</evidence>
<dbReference type="PANTHER" id="PTHR11640:SF158">
    <property type="entry name" value="V-SET AND IMMUNOGLOBULIN DOMAIN-CONTAINING PROTEIN 10-LIKE 2"/>
    <property type="match status" value="1"/>
</dbReference>
<dbReference type="CDD" id="cd00063">
    <property type="entry name" value="FN3"/>
    <property type="match status" value="1"/>
</dbReference>
<dbReference type="RefSeq" id="XP_005093543.1">
    <property type="nucleotide sequence ID" value="XM_005093486.3"/>
</dbReference>
<dbReference type="Pfam" id="PF00041">
    <property type="entry name" value="fn3"/>
    <property type="match status" value="1"/>
</dbReference>
<dbReference type="InterPro" id="IPR003961">
    <property type="entry name" value="FN3_dom"/>
</dbReference>
<keyword evidence="8" id="KW-1133">Transmembrane helix</keyword>
<dbReference type="SMART" id="SM00060">
    <property type="entry name" value="FN3"/>
    <property type="match status" value="1"/>
</dbReference>
<evidence type="ECO:0000256" key="2">
    <source>
        <dbReference type="ARBA" id="ARBA00022737"/>
    </source>
</evidence>
<gene>
    <name evidence="13" type="primary">LOC101850784</name>
</gene>
<dbReference type="InterPro" id="IPR013098">
    <property type="entry name" value="Ig_I-set"/>
</dbReference>
<evidence type="ECO:0000259" key="11">
    <source>
        <dbReference type="PROSITE" id="PS50853"/>
    </source>
</evidence>
<organism evidence="12 13">
    <name type="scientific">Aplysia californica</name>
    <name type="common">California sea hare</name>
    <dbReference type="NCBI Taxonomy" id="6500"/>
    <lineage>
        <taxon>Eukaryota</taxon>
        <taxon>Metazoa</taxon>
        <taxon>Spiralia</taxon>
        <taxon>Lophotrochozoa</taxon>
        <taxon>Mollusca</taxon>
        <taxon>Gastropoda</taxon>
        <taxon>Heterobranchia</taxon>
        <taxon>Euthyneura</taxon>
        <taxon>Tectipleura</taxon>
        <taxon>Aplysiida</taxon>
        <taxon>Aplysioidea</taxon>
        <taxon>Aplysiidae</taxon>
        <taxon>Aplysia</taxon>
    </lineage>
</organism>
<evidence type="ECO:0000259" key="10">
    <source>
        <dbReference type="PROSITE" id="PS50835"/>
    </source>
</evidence>
<evidence type="ECO:0000256" key="9">
    <source>
        <dbReference type="SAM" id="SignalP"/>
    </source>
</evidence>
<accession>A0ABM0JH39</accession>
<feature type="chain" id="PRO_5046685734" evidence="9">
    <location>
        <begin position="26"/>
        <end position="992"/>
    </location>
</feature>
<feature type="domain" description="Ig-like" evidence="10">
    <location>
        <begin position="351"/>
        <end position="450"/>
    </location>
</feature>
<dbReference type="InterPro" id="IPR003598">
    <property type="entry name" value="Ig_sub2"/>
</dbReference>
<proteinExistence type="predicted"/>
<feature type="compositionally biased region" description="Acidic residues" evidence="7">
    <location>
        <begin position="772"/>
        <end position="789"/>
    </location>
</feature>
<dbReference type="InterPro" id="IPR036179">
    <property type="entry name" value="Ig-like_dom_sf"/>
</dbReference>
<dbReference type="SUPFAM" id="SSF48726">
    <property type="entry name" value="Immunoglobulin"/>
    <property type="match status" value="2"/>
</dbReference>
<dbReference type="InterPro" id="IPR051275">
    <property type="entry name" value="Cell_adhesion_signaling"/>
</dbReference>
<feature type="signal peptide" evidence="9">
    <location>
        <begin position="1"/>
        <end position="25"/>
    </location>
</feature>
<feature type="domain" description="Ig-like" evidence="10">
    <location>
        <begin position="246"/>
        <end position="344"/>
    </location>
</feature>
<keyword evidence="4" id="KW-1015">Disulfide bond</keyword>